<dbReference type="Proteomes" id="UP000245466">
    <property type="component" value="Unassembled WGS sequence"/>
</dbReference>
<dbReference type="RefSeq" id="WP_116543694.1">
    <property type="nucleotide sequence ID" value="NZ_QEKI01000007.1"/>
</dbReference>
<dbReference type="AlphaFoldDB" id="A0A2U1AVW0"/>
<keyword evidence="4" id="KW-1185">Reference proteome</keyword>
<name>A0A2U1AVW0_9BACT</name>
<evidence type="ECO:0000313" key="4">
    <source>
        <dbReference type="Proteomes" id="UP000245466"/>
    </source>
</evidence>
<sequence length="430" mass="49139">MRYAILVIALLLSLRFDAYSQKDVFVTKYPQTVPDGKKWVMARGKAVTVEVHPGTLKSGTPCSAMFGSYPGSISWIIEGEYGRPNQAYGILYNELAKVPQSNGLLFQLIPISFYDKNLNRDRLHYDESEEIGVDKVTFISGQKVYVSNCVTSIKIQEYNMSASEIAAFRKKKEAEESERQRQFDKVETERRLAREAEEHEEKIRNEKRIAENKNRNTAMLEMIASNSHFTLDKLDNGTSLKPILQDEALDLLYDYALRLREKESNSISPLMLWSYFNKEGRLVKIGREYSPSLSKAESDSYFSSENSKQMTELLKLSSGGVISLENVKHKVNSALVIYLNWQEDTSEQRIKVAINKKGEIRSLDKNVTEEQLAYLMLHPEVKTLSEGKHIIDLRSVKVEISASDTRYDKKGDRTIKKVLSRLEYAGSQKV</sequence>
<keyword evidence="2" id="KW-0732">Signal</keyword>
<dbReference type="EMBL" id="QEKI01000007">
    <property type="protein sequence ID" value="PVY40377.1"/>
    <property type="molecule type" value="Genomic_DNA"/>
</dbReference>
<proteinExistence type="predicted"/>
<organism evidence="3 4">
    <name type="scientific">Pontibacter virosus</name>
    <dbReference type="NCBI Taxonomy" id="1765052"/>
    <lineage>
        <taxon>Bacteria</taxon>
        <taxon>Pseudomonadati</taxon>
        <taxon>Bacteroidota</taxon>
        <taxon>Cytophagia</taxon>
        <taxon>Cytophagales</taxon>
        <taxon>Hymenobacteraceae</taxon>
        <taxon>Pontibacter</taxon>
    </lineage>
</organism>
<feature type="chain" id="PRO_5015415649" evidence="2">
    <location>
        <begin position="19"/>
        <end position="430"/>
    </location>
</feature>
<evidence type="ECO:0000256" key="2">
    <source>
        <dbReference type="SAM" id="SignalP"/>
    </source>
</evidence>
<feature type="signal peptide" evidence="2">
    <location>
        <begin position="1"/>
        <end position="18"/>
    </location>
</feature>
<reference evidence="3 4" key="1">
    <citation type="submission" date="2018-04" db="EMBL/GenBank/DDBJ databases">
        <title>Genomic Encyclopedia of Type Strains, Phase IV (KMG-IV): sequencing the most valuable type-strain genomes for metagenomic binning, comparative biology and taxonomic classification.</title>
        <authorList>
            <person name="Goeker M."/>
        </authorList>
    </citation>
    <scope>NUCLEOTIDE SEQUENCE [LARGE SCALE GENOMIC DNA]</scope>
    <source>
        <strain evidence="3 4">DSM 100231</strain>
    </source>
</reference>
<feature type="region of interest" description="Disordered" evidence="1">
    <location>
        <begin position="177"/>
        <end position="202"/>
    </location>
</feature>
<evidence type="ECO:0000313" key="3">
    <source>
        <dbReference type="EMBL" id="PVY40377.1"/>
    </source>
</evidence>
<evidence type="ECO:0000256" key="1">
    <source>
        <dbReference type="SAM" id="MobiDB-lite"/>
    </source>
</evidence>
<accession>A0A2U1AVW0</accession>
<gene>
    <name evidence="3" type="ORF">C8E01_1076</name>
</gene>
<protein>
    <submittedName>
        <fullName evidence="3">Uncharacterized protein</fullName>
    </submittedName>
</protein>
<comment type="caution">
    <text evidence="3">The sequence shown here is derived from an EMBL/GenBank/DDBJ whole genome shotgun (WGS) entry which is preliminary data.</text>
</comment>
<dbReference type="OrthoDB" id="9917525at2"/>